<dbReference type="InterPro" id="IPR014284">
    <property type="entry name" value="RNA_pol_sigma-70_dom"/>
</dbReference>
<feature type="domain" description="RNA polymerase sigma factor 70 region 4 type 2" evidence="5">
    <location>
        <begin position="102"/>
        <end position="152"/>
    </location>
</feature>
<dbReference type="InterPro" id="IPR013249">
    <property type="entry name" value="RNA_pol_sigma70_r4_t2"/>
</dbReference>
<dbReference type="AlphaFoldDB" id="A0A2W5MU26"/>
<sequence length="179" mass="20616">MFVQADLINEMPKLRKFASKLTRNNAETDDLLQATLLRALEKNTYFETGTDLFKWSSKIMYNIFVTDYRRKTKFETQYDPEFHIENRSVDADQHTKLEVKLMAQAMNQMSAEHKEILVMVCVKGMQYQEVADVLEIPVGTVRSRLSRARNQLLALMEGPATPGYGQNIEEMDIALMKAA</sequence>
<dbReference type="InterPro" id="IPR039425">
    <property type="entry name" value="RNA_pol_sigma-70-like"/>
</dbReference>
<keyword evidence="2" id="KW-0805">Transcription regulation</keyword>
<evidence type="ECO:0000259" key="5">
    <source>
        <dbReference type="Pfam" id="PF08281"/>
    </source>
</evidence>
<keyword evidence="3" id="KW-0731">Sigma factor</keyword>
<dbReference type="Gene3D" id="1.10.1740.10">
    <property type="match status" value="1"/>
</dbReference>
<accession>A0A2W5MU26</accession>
<dbReference type="Gene3D" id="1.10.10.10">
    <property type="entry name" value="Winged helix-like DNA-binding domain superfamily/Winged helix DNA-binding domain"/>
    <property type="match status" value="1"/>
</dbReference>
<evidence type="ECO:0000313" key="7">
    <source>
        <dbReference type="EMBL" id="PZQ44732.1"/>
    </source>
</evidence>
<evidence type="ECO:0000256" key="1">
    <source>
        <dbReference type="ARBA" id="ARBA00010641"/>
    </source>
</evidence>
<dbReference type="InterPro" id="IPR036388">
    <property type="entry name" value="WH-like_DNA-bd_sf"/>
</dbReference>
<dbReference type="InterPro" id="IPR013325">
    <property type="entry name" value="RNA_pol_sigma_r2"/>
</dbReference>
<proteinExistence type="inferred from homology"/>
<dbReference type="GO" id="GO:0016987">
    <property type="term" value="F:sigma factor activity"/>
    <property type="evidence" value="ECO:0007669"/>
    <property type="project" value="UniProtKB-KW"/>
</dbReference>
<comment type="caution">
    <text evidence="7">The sequence shown here is derived from an EMBL/GenBank/DDBJ whole genome shotgun (WGS) entry which is preliminary data.</text>
</comment>
<dbReference type="Pfam" id="PF22029">
    <property type="entry name" value="PhyR_sigma2"/>
    <property type="match status" value="1"/>
</dbReference>
<dbReference type="NCBIfam" id="TIGR02937">
    <property type="entry name" value="sigma70-ECF"/>
    <property type="match status" value="1"/>
</dbReference>
<dbReference type="InterPro" id="IPR053866">
    <property type="entry name" value="PhyR_sigma2"/>
</dbReference>
<dbReference type="PANTHER" id="PTHR43133">
    <property type="entry name" value="RNA POLYMERASE ECF-TYPE SIGMA FACTO"/>
    <property type="match status" value="1"/>
</dbReference>
<protein>
    <submittedName>
        <fullName evidence="7">RNA polymerase subunit sigma-24</fullName>
    </submittedName>
</protein>
<keyword evidence="4" id="KW-0804">Transcription</keyword>
<dbReference type="SUPFAM" id="SSF88946">
    <property type="entry name" value="Sigma2 domain of RNA polymerase sigma factors"/>
    <property type="match status" value="1"/>
</dbReference>
<dbReference type="InterPro" id="IPR013324">
    <property type="entry name" value="RNA_pol_sigma_r3/r4-like"/>
</dbReference>
<dbReference type="GO" id="GO:0003677">
    <property type="term" value="F:DNA binding"/>
    <property type="evidence" value="ECO:0007669"/>
    <property type="project" value="InterPro"/>
</dbReference>
<evidence type="ECO:0000259" key="6">
    <source>
        <dbReference type="Pfam" id="PF22029"/>
    </source>
</evidence>
<organism evidence="7 8">
    <name type="scientific">Micavibrio aeruginosavorus</name>
    <dbReference type="NCBI Taxonomy" id="349221"/>
    <lineage>
        <taxon>Bacteria</taxon>
        <taxon>Pseudomonadati</taxon>
        <taxon>Bdellovibrionota</taxon>
        <taxon>Bdellovibrionia</taxon>
        <taxon>Bdellovibrionales</taxon>
        <taxon>Pseudobdellovibrionaceae</taxon>
        <taxon>Micavibrio</taxon>
    </lineage>
</organism>
<dbReference type="SUPFAM" id="SSF88659">
    <property type="entry name" value="Sigma3 and sigma4 domains of RNA polymerase sigma factors"/>
    <property type="match status" value="1"/>
</dbReference>
<evidence type="ECO:0000256" key="3">
    <source>
        <dbReference type="ARBA" id="ARBA00023082"/>
    </source>
</evidence>
<dbReference type="CDD" id="cd06171">
    <property type="entry name" value="Sigma70_r4"/>
    <property type="match status" value="1"/>
</dbReference>
<name>A0A2W5MU26_9BACT</name>
<dbReference type="Proteomes" id="UP000249417">
    <property type="component" value="Unassembled WGS sequence"/>
</dbReference>
<feature type="domain" description="PhyR sigma2" evidence="6">
    <location>
        <begin position="9"/>
        <end position="52"/>
    </location>
</feature>
<reference evidence="7 8" key="1">
    <citation type="submission" date="2017-08" db="EMBL/GenBank/DDBJ databases">
        <title>Infants hospitalized years apart are colonized by the same room-sourced microbial strains.</title>
        <authorList>
            <person name="Brooks B."/>
            <person name="Olm M.R."/>
            <person name="Firek B.A."/>
            <person name="Baker R."/>
            <person name="Thomas B.C."/>
            <person name="Morowitz M.J."/>
            <person name="Banfield J.F."/>
        </authorList>
    </citation>
    <scope>NUCLEOTIDE SEQUENCE [LARGE SCALE GENOMIC DNA]</scope>
    <source>
        <strain evidence="7">S2_005_002_R2_29</strain>
    </source>
</reference>
<evidence type="ECO:0000256" key="4">
    <source>
        <dbReference type="ARBA" id="ARBA00023163"/>
    </source>
</evidence>
<evidence type="ECO:0000313" key="8">
    <source>
        <dbReference type="Proteomes" id="UP000249417"/>
    </source>
</evidence>
<dbReference type="EMBL" id="QFQB01000080">
    <property type="protein sequence ID" value="PZQ44732.1"/>
    <property type="molecule type" value="Genomic_DNA"/>
</dbReference>
<dbReference type="PANTHER" id="PTHR43133:SF25">
    <property type="entry name" value="RNA POLYMERASE SIGMA FACTOR RFAY-RELATED"/>
    <property type="match status" value="1"/>
</dbReference>
<dbReference type="Pfam" id="PF08281">
    <property type="entry name" value="Sigma70_r4_2"/>
    <property type="match status" value="1"/>
</dbReference>
<dbReference type="GO" id="GO:0006352">
    <property type="term" value="P:DNA-templated transcription initiation"/>
    <property type="evidence" value="ECO:0007669"/>
    <property type="project" value="InterPro"/>
</dbReference>
<comment type="similarity">
    <text evidence="1">Belongs to the sigma-70 factor family. ECF subfamily.</text>
</comment>
<gene>
    <name evidence="7" type="ORF">DI551_09510</name>
</gene>
<evidence type="ECO:0000256" key="2">
    <source>
        <dbReference type="ARBA" id="ARBA00023015"/>
    </source>
</evidence>